<reference evidence="3" key="1">
    <citation type="submission" date="2015-10" db="EMBL/GenBank/DDBJ databases">
        <title>Analysis of five complete genome sequences for members of the class Peribacteria in the recently recognized Peregrinibacteria bacterial phylum.</title>
        <authorList>
            <person name="Anantharaman K."/>
            <person name="Brown C.T."/>
            <person name="Burstein D."/>
            <person name="Castelle C.J."/>
            <person name="Probst A.J."/>
            <person name="Thomas B.C."/>
            <person name="Williams K.H."/>
            <person name="Banfield J.F."/>
        </authorList>
    </citation>
    <scope>NUCLEOTIDE SEQUENCE [LARGE SCALE GENOMIC DNA]</scope>
</reference>
<gene>
    <name evidence="2" type="ORF">PeribacterD1_1061</name>
</gene>
<proteinExistence type="predicted"/>
<evidence type="ECO:0000313" key="3">
    <source>
        <dbReference type="Proteomes" id="UP000069135"/>
    </source>
</evidence>
<evidence type="ECO:0000256" key="1">
    <source>
        <dbReference type="SAM" id="MobiDB-lite"/>
    </source>
</evidence>
<sequence>MNTHPHLGVDELTAPEVVRAFVLLQQAKKPEEVIHDLRGEAAQLLDPETFPRDVQRRYQELPRTLKPKEN</sequence>
<protein>
    <submittedName>
        <fullName evidence="2">Uncharacterized protein</fullName>
    </submittedName>
</protein>
<accession>A0A0S1SUX8</accession>
<feature type="compositionally biased region" description="Basic and acidic residues" evidence="1">
    <location>
        <begin position="49"/>
        <end position="60"/>
    </location>
</feature>
<dbReference type="Proteomes" id="UP000069135">
    <property type="component" value="Chromosome"/>
</dbReference>
<dbReference type="KEGG" id="prf:PeribacterA2_1061"/>
<name>A0A0S1SUX8_9BACT</name>
<accession>A0A0S1SQQ8</accession>
<organism evidence="2 3">
    <name type="scientific">Candidatus Peribacter riflensis</name>
    <dbReference type="NCBI Taxonomy" id="1735162"/>
    <lineage>
        <taxon>Bacteria</taxon>
        <taxon>Candidatus Peregrinibacteriota</taxon>
        <taxon>Candidatus Peribacteria</taxon>
        <taxon>Candidatus Peribacterales</taxon>
        <taxon>Candidatus Peribacteraceae</taxon>
        <taxon>Candidatus Peribacter</taxon>
    </lineage>
</organism>
<dbReference type="AlphaFoldDB" id="A0A0S1SUX8"/>
<accession>A0A0S1SQ58</accession>
<accession>A0A0S1SIA1</accession>
<dbReference type="EMBL" id="CP013065">
    <property type="protein sequence ID" value="ALM13723.1"/>
    <property type="molecule type" value="Genomic_DNA"/>
</dbReference>
<evidence type="ECO:0000313" key="2">
    <source>
        <dbReference type="EMBL" id="ALM13723.1"/>
    </source>
</evidence>
<reference evidence="2 3" key="2">
    <citation type="journal article" date="2016" name="PeerJ">
        <title>Analysis of five complete genome sequences for members of the class Peribacteria in the recently recognized Peregrinibacteria bacterial phylum.</title>
        <authorList>
            <person name="Anantharaman K."/>
            <person name="Brown C.T."/>
            <person name="Burstein D."/>
            <person name="Castelle C.J."/>
            <person name="Probst A.J."/>
            <person name="Thomas B.C."/>
            <person name="Williams K.H."/>
            <person name="Banfield J.F."/>
        </authorList>
    </citation>
    <scope>NUCLEOTIDE SEQUENCE [LARGE SCALE GENOMIC DNA]</scope>
    <source>
        <strain evidence="2">RIFOXYD1_FULL_PER-ii_59_16</strain>
    </source>
</reference>
<feature type="region of interest" description="Disordered" evidence="1">
    <location>
        <begin position="48"/>
        <end position="70"/>
    </location>
</feature>
<accession>A0A0S1SNY2</accession>
<dbReference type="STRING" id="1735162.PeribacterB2_1063"/>